<dbReference type="PANTHER" id="PTHR12752">
    <property type="entry name" value="PHOSPHOINOSITOL 3-PHOSPHATE-BINDING PROTEIN"/>
    <property type="match status" value="1"/>
</dbReference>
<feature type="domain" description="PH" evidence="5">
    <location>
        <begin position="348"/>
        <end position="444"/>
    </location>
</feature>
<dbReference type="InterPro" id="IPR001452">
    <property type="entry name" value="SH3_domain"/>
</dbReference>
<feature type="domain" description="SAM" evidence="6">
    <location>
        <begin position="111"/>
        <end position="175"/>
    </location>
</feature>
<dbReference type="CDD" id="cd09535">
    <property type="entry name" value="SAM_BOI-like_fungal"/>
    <property type="match status" value="1"/>
</dbReference>
<dbReference type="PANTHER" id="PTHR12752:SF9">
    <property type="entry name" value="KRAMER, ISOFORM I"/>
    <property type="match status" value="1"/>
</dbReference>
<dbReference type="InterPro" id="IPR001849">
    <property type="entry name" value="PH_domain"/>
</dbReference>
<dbReference type="InterPro" id="IPR036872">
    <property type="entry name" value="CH_dom_sf"/>
</dbReference>
<proteinExistence type="predicted"/>
<sequence length="762" mass="85715">MPGQEIVYTVHKFEAENVDEISINVGEQVIVLEKDEGFNDGWWQGRNVRGEIGLFPITYTMKAPTSTSAPPQSKKTISSMSSMSSISSKNIHSTVNQSLENPLLGNKVEEWTSDQVSTWLISVGFDKQLADNFKDQEITGDILLELTLDSLKELDVTTFGKRFKIHNAINALRQGTRKQKVARVASPFPDLGNHRSNNNALSSYYNNNKQQQPYPDDDLVSDYSTVLRNSQLAPPKTAAPKSSMPPPRPSIPLDMDLIASSPRLSSLVERQNTEHLKNSSQMDRQEQQLQLQIQQNQSRRSSTSSRYSFMRSSLMPSGNNKLQNILPTNAPSVRRSEDVSSLSEATAAPDMEGWLYKQGDKYKTWNKRWFVLKANNLFYFKSPKAVRMKGIINLKGYRIEVDESIHPGKYCFMAHHERERTFYFYTESEKPMKDWLKALMKATIARDFATPVMSSSTIPTISLEMARRMRPRPPSTIFLSQNDPMRASSPAPYRNNMNQHFSLMSLDERAQPIMQFSHQQDMSVNGGSRAPSVMSTRPMDQQKRMLPDNASDYSIDQRSRLKDSGFNSTHGGTGLTRSATESSRSSSGRQSISMASVQQQSVNDTPATVNGTAFYLDEEDEDLIDPEHMSVIESNRPTATTAAYRDNTDRFSQVTAVLDTRPTKQDAYVDWINAHIQGNIKSLTDLSSGDVLLEFLEVLTSKEILRPIVMPGQTLNAQRMDRVIAAFKFMSLEGVDMDGSCTIRGSVVENAVSMFNLFTLLL</sequence>
<accession>A0A8H4EZX6</accession>
<dbReference type="Gene3D" id="1.10.418.10">
    <property type="entry name" value="Calponin-like domain"/>
    <property type="match status" value="1"/>
</dbReference>
<dbReference type="Pfam" id="PF00018">
    <property type="entry name" value="SH3_1"/>
    <property type="match status" value="1"/>
</dbReference>
<dbReference type="Pfam" id="PF07647">
    <property type="entry name" value="SAM_2"/>
    <property type="match status" value="1"/>
</dbReference>
<dbReference type="InterPro" id="IPR036028">
    <property type="entry name" value="SH3-like_dom_sf"/>
</dbReference>
<evidence type="ECO:0000259" key="6">
    <source>
        <dbReference type="PROSITE" id="PS50105"/>
    </source>
</evidence>
<evidence type="ECO:0000256" key="3">
    <source>
        <dbReference type="SAM" id="MobiDB-lite"/>
    </source>
</evidence>
<dbReference type="SUPFAM" id="SSF47576">
    <property type="entry name" value="Calponin-homology domain, CH-domain"/>
    <property type="match status" value="1"/>
</dbReference>
<reference evidence="7 8" key="1">
    <citation type="submission" date="2019-09" db="EMBL/GenBank/DDBJ databases">
        <authorList>
            <consortium name="DOE Joint Genome Institute"/>
            <person name="Mondo S.J."/>
            <person name="Navarro-Mendoza M.I."/>
            <person name="Perez-Arques C."/>
            <person name="Panchal S."/>
            <person name="Nicolas F.E."/>
            <person name="Ganguly P."/>
            <person name="Pangilinan J."/>
            <person name="Grigoriev I."/>
            <person name="Heitman J."/>
            <person name="Sanya K."/>
            <person name="Garre V."/>
        </authorList>
    </citation>
    <scope>NUCLEOTIDE SEQUENCE [LARGE SCALE GENOMIC DNA]</scope>
    <source>
        <strain evidence="7 8">MU402</strain>
    </source>
</reference>
<evidence type="ECO:0000259" key="5">
    <source>
        <dbReference type="PROSITE" id="PS50003"/>
    </source>
</evidence>
<dbReference type="SUPFAM" id="SSF47769">
    <property type="entry name" value="SAM/Pointed domain"/>
    <property type="match status" value="1"/>
</dbReference>
<evidence type="ECO:0008006" key="9">
    <source>
        <dbReference type="Google" id="ProtNLM"/>
    </source>
</evidence>
<dbReference type="SUPFAM" id="SSF50729">
    <property type="entry name" value="PH domain-like"/>
    <property type="match status" value="1"/>
</dbReference>
<dbReference type="Proteomes" id="UP000469890">
    <property type="component" value="Unassembled WGS sequence"/>
</dbReference>
<feature type="compositionally biased region" description="Polar residues" evidence="3">
    <location>
        <begin position="222"/>
        <end position="232"/>
    </location>
</feature>
<protein>
    <recommendedName>
        <fullName evidence="9">Polar growth protein</fullName>
    </recommendedName>
</protein>
<evidence type="ECO:0000313" key="7">
    <source>
        <dbReference type="EMBL" id="KAF1800867.1"/>
    </source>
</evidence>
<dbReference type="SMART" id="SM00454">
    <property type="entry name" value="SAM"/>
    <property type="match status" value="1"/>
</dbReference>
<feature type="region of interest" description="Disordered" evidence="3">
    <location>
        <begin position="518"/>
        <end position="607"/>
    </location>
</feature>
<dbReference type="PROSITE" id="PS50105">
    <property type="entry name" value="SAM_DOMAIN"/>
    <property type="match status" value="1"/>
</dbReference>
<dbReference type="EMBL" id="JAAECE010000005">
    <property type="protein sequence ID" value="KAF1800867.1"/>
    <property type="molecule type" value="Genomic_DNA"/>
</dbReference>
<keyword evidence="1 2" id="KW-0728">SH3 domain</keyword>
<dbReference type="SMART" id="SM00233">
    <property type="entry name" value="PH"/>
    <property type="match status" value="1"/>
</dbReference>
<feature type="region of interest" description="Disordered" evidence="3">
    <location>
        <begin position="274"/>
        <end position="305"/>
    </location>
</feature>
<feature type="compositionally biased region" description="Polar residues" evidence="3">
    <location>
        <begin position="597"/>
        <end position="607"/>
    </location>
</feature>
<feature type="compositionally biased region" description="Low complexity" evidence="3">
    <location>
        <begin position="279"/>
        <end position="305"/>
    </location>
</feature>
<gene>
    <name evidence="7" type="ORF">FB192DRAFT_1282871</name>
</gene>
<dbReference type="FunFam" id="2.30.29.30:FF:000286">
    <property type="entry name" value="PH-protein kinase domain containing protein"/>
    <property type="match status" value="1"/>
</dbReference>
<evidence type="ECO:0000259" key="4">
    <source>
        <dbReference type="PROSITE" id="PS50002"/>
    </source>
</evidence>
<dbReference type="SUPFAM" id="SSF50044">
    <property type="entry name" value="SH3-domain"/>
    <property type="match status" value="1"/>
</dbReference>
<dbReference type="Gene3D" id="1.10.150.50">
    <property type="entry name" value="Transcription Factor, Ets-1"/>
    <property type="match status" value="1"/>
</dbReference>
<dbReference type="Gene3D" id="2.30.30.40">
    <property type="entry name" value="SH3 Domains"/>
    <property type="match status" value="1"/>
</dbReference>
<dbReference type="AlphaFoldDB" id="A0A8H4EZX6"/>
<feature type="compositionally biased region" description="Low complexity" evidence="3">
    <location>
        <begin position="577"/>
        <end position="596"/>
    </location>
</feature>
<dbReference type="Gene3D" id="2.30.29.30">
    <property type="entry name" value="Pleckstrin-homology domain (PH domain)/Phosphotyrosine-binding domain (PTB)"/>
    <property type="match status" value="1"/>
</dbReference>
<dbReference type="PROSITE" id="PS50002">
    <property type="entry name" value="SH3"/>
    <property type="match status" value="1"/>
</dbReference>
<feature type="compositionally biased region" description="Low complexity" evidence="3">
    <location>
        <begin position="196"/>
        <end position="208"/>
    </location>
</feature>
<dbReference type="InterPro" id="IPR011993">
    <property type="entry name" value="PH-like_dom_sf"/>
</dbReference>
<dbReference type="CDD" id="cd00174">
    <property type="entry name" value="SH3"/>
    <property type="match status" value="1"/>
</dbReference>
<organism evidence="7 8">
    <name type="scientific">Mucor circinelloides f. lusitanicus</name>
    <name type="common">Mucor racemosus var. lusitanicus</name>
    <dbReference type="NCBI Taxonomy" id="29924"/>
    <lineage>
        <taxon>Eukaryota</taxon>
        <taxon>Fungi</taxon>
        <taxon>Fungi incertae sedis</taxon>
        <taxon>Mucoromycota</taxon>
        <taxon>Mucoromycotina</taxon>
        <taxon>Mucoromycetes</taxon>
        <taxon>Mucorales</taxon>
        <taxon>Mucorineae</taxon>
        <taxon>Mucoraceae</taxon>
        <taxon>Mucor</taxon>
    </lineage>
</organism>
<feature type="domain" description="SH3" evidence="4">
    <location>
        <begin position="2"/>
        <end position="65"/>
    </location>
</feature>
<dbReference type="Pfam" id="PF00169">
    <property type="entry name" value="PH"/>
    <property type="match status" value="1"/>
</dbReference>
<comment type="caution">
    <text evidence="7">The sequence shown here is derived from an EMBL/GenBank/DDBJ whole genome shotgun (WGS) entry which is preliminary data.</text>
</comment>
<dbReference type="InterPro" id="IPR013761">
    <property type="entry name" value="SAM/pointed_sf"/>
</dbReference>
<evidence type="ECO:0000313" key="8">
    <source>
        <dbReference type="Proteomes" id="UP000469890"/>
    </source>
</evidence>
<dbReference type="PROSITE" id="PS50003">
    <property type="entry name" value="PH_DOMAIN"/>
    <property type="match status" value="1"/>
</dbReference>
<feature type="region of interest" description="Disordered" evidence="3">
    <location>
        <begin position="473"/>
        <end position="494"/>
    </location>
</feature>
<evidence type="ECO:0000256" key="1">
    <source>
        <dbReference type="ARBA" id="ARBA00022443"/>
    </source>
</evidence>
<name>A0A8H4EZX6_MUCCL</name>
<dbReference type="SMART" id="SM00326">
    <property type="entry name" value="SH3"/>
    <property type="match status" value="1"/>
</dbReference>
<dbReference type="InterPro" id="IPR001660">
    <property type="entry name" value="SAM"/>
</dbReference>
<feature type="region of interest" description="Disordered" evidence="3">
    <location>
        <begin position="179"/>
        <end position="255"/>
    </location>
</feature>
<evidence type="ECO:0000256" key="2">
    <source>
        <dbReference type="PROSITE-ProRule" id="PRU00192"/>
    </source>
</evidence>